<dbReference type="Proteomes" id="UP000030661">
    <property type="component" value="Unassembled WGS sequence"/>
</dbReference>
<sequence>MTSKAQRECADLEARLQKFESQYRLSSEDFYRKFQADDLEDRADMVEWSVFYEMWLSVKERLEVFQAIASTCPEQ</sequence>
<keyword evidence="3" id="KW-1185">Reference proteome</keyword>
<name>A0A081BYY2_VECG1</name>
<evidence type="ECO:0000313" key="3">
    <source>
        <dbReference type="Proteomes" id="UP000030661"/>
    </source>
</evidence>
<feature type="coiled-coil region" evidence="1">
    <location>
        <begin position="2"/>
        <end position="29"/>
    </location>
</feature>
<organism evidence="2">
    <name type="scientific">Vecturithrix granuli</name>
    <dbReference type="NCBI Taxonomy" id="1499967"/>
    <lineage>
        <taxon>Bacteria</taxon>
        <taxon>Candidatus Moduliflexota</taxon>
        <taxon>Candidatus Vecturitrichia</taxon>
        <taxon>Candidatus Vecturitrichales</taxon>
        <taxon>Candidatus Vecturitrichaceae</taxon>
        <taxon>Candidatus Vecturithrix</taxon>
    </lineage>
</organism>
<dbReference type="EMBL" id="DF820466">
    <property type="protein sequence ID" value="GAK57537.1"/>
    <property type="molecule type" value="Genomic_DNA"/>
</dbReference>
<keyword evidence="1" id="KW-0175">Coiled coil</keyword>
<dbReference type="AlphaFoldDB" id="A0A081BYY2"/>
<dbReference type="HOGENOM" id="CLU_2663602_0_0_0"/>
<reference evidence="2" key="1">
    <citation type="journal article" date="2015" name="PeerJ">
        <title>First genomic representation of candidate bacterial phylum KSB3 points to enhanced environmental sensing as a trigger of wastewater bulking.</title>
        <authorList>
            <person name="Sekiguchi Y."/>
            <person name="Ohashi A."/>
            <person name="Parks D.H."/>
            <person name="Yamauchi T."/>
            <person name="Tyson G.W."/>
            <person name="Hugenholtz P."/>
        </authorList>
    </citation>
    <scope>NUCLEOTIDE SEQUENCE [LARGE SCALE GENOMIC DNA]</scope>
</reference>
<accession>A0A081BYY2</accession>
<evidence type="ECO:0000256" key="1">
    <source>
        <dbReference type="SAM" id="Coils"/>
    </source>
</evidence>
<proteinExistence type="predicted"/>
<evidence type="ECO:0000313" key="2">
    <source>
        <dbReference type="EMBL" id="GAK57537.1"/>
    </source>
</evidence>
<gene>
    <name evidence="2" type="ORF">U27_04504</name>
</gene>
<protein>
    <submittedName>
        <fullName evidence="2">Uncharacterized protein</fullName>
    </submittedName>
</protein>